<dbReference type="AlphaFoldDB" id="A0AAU9JEB5"/>
<feature type="repeat" description="Solcar" evidence="9">
    <location>
        <begin position="97"/>
        <end position="188"/>
    </location>
</feature>
<evidence type="ECO:0000256" key="2">
    <source>
        <dbReference type="ARBA" id="ARBA00006375"/>
    </source>
</evidence>
<evidence type="ECO:0000256" key="5">
    <source>
        <dbReference type="ARBA" id="ARBA00022737"/>
    </source>
</evidence>
<comment type="similarity">
    <text evidence="2 10">Belongs to the mitochondrial carrier (TC 2.A.29) family.</text>
</comment>
<keyword evidence="4 9" id="KW-0812">Transmembrane</keyword>
<dbReference type="InterPro" id="IPR050567">
    <property type="entry name" value="Mitochondrial_Carrier"/>
</dbReference>
<dbReference type="GO" id="GO:0031966">
    <property type="term" value="C:mitochondrial membrane"/>
    <property type="evidence" value="ECO:0007669"/>
    <property type="project" value="UniProtKB-SubCell"/>
</dbReference>
<feature type="repeat" description="Solcar" evidence="9">
    <location>
        <begin position="200"/>
        <end position="287"/>
    </location>
</feature>
<evidence type="ECO:0000313" key="12">
    <source>
        <dbReference type="Proteomes" id="UP001162131"/>
    </source>
</evidence>
<evidence type="ECO:0000256" key="3">
    <source>
        <dbReference type="ARBA" id="ARBA00022448"/>
    </source>
</evidence>
<comment type="subcellular location">
    <subcellularLocation>
        <location evidence="1">Mitochondrion membrane</location>
        <topology evidence="1">Multi-pass membrane protein</topology>
    </subcellularLocation>
</comment>
<evidence type="ECO:0000256" key="10">
    <source>
        <dbReference type="RuleBase" id="RU000488"/>
    </source>
</evidence>
<evidence type="ECO:0000256" key="4">
    <source>
        <dbReference type="ARBA" id="ARBA00022692"/>
    </source>
</evidence>
<dbReference type="EMBL" id="CAJZBQ010000034">
    <property type="protein sequence ID" value="CAG9323402.1"/>
    <property type="molecule type" value="Genomic_DNA"/>
</dbReference>
<protein>
    <recommendedName>
        <fullName evidence="13">Mitochondrial carrier protein</fullName>
    </recommendedName>
</protein>
<feature type="repeat" description="Solcar" evidence="9">
    <location>
        <begin position="8"/>
        <end position="86"/>
    </location>
</feature>
<evidence type="ECO:0000256" key="7">
    <source>
        <dbReference type="ARBA" id="ARBA00023128"/>
    </source>
</evidence>
<keyword evidence="3 10" id="KW-0813">Transport</keyword>
<organism evidence="11 12">
    <name type="scientific">Blepharisma stoltei</name>
    <dbReference type="NCBI Taxonomy" id="1481888"/>
    <lineage>
        <taxon>Eukaryota</taxon>
        <taxon>Sar</taxon>
        <taxon>Alveolata</taxon>
        <taxon>Ciliophora</taxon>
        <taxon>Postciliodesmatophora</taxon>
        <taxon>Heterotrichea</taxon>
        <taxon>Heterotrichida</taxon>
        <taxon>Blepharismidae</taxon>
        <taxon>Blepharisma</taxon>
    </lineage>
</organism>
<dbReference type="Gene3D" id="1.50.40.10">
    <property type="entry name" value="Mitochondrial carrier domain"/>
    <property type="match status" value="1"/>
</dbReference>
<reference evidence="11" key="1">
    <citation type="submission" date="2021-09" db="EMBL/GenBank/DDBJ databases">
        <authorList>
            <consortium name="AG Swart"/>
            <person name="Singh M."/>
            <person name="Singh A."/>
            <person name="Seah K."/>
            <person name="Emmerich C."/>
        </authorList>
    </citation>
    <scope>NUCLEOTIDE SEQUENCE</scope>
    <source>
        <strain evidence="11">ATCC30299</strain>
    </source>
</reference>
<evidence type="ECO:0000256" key="9">
    <source>
        <dbReference type="PROSITE-ProRule" id="PRU00282"/>
    </source>
</evidence>
<evidence type="ECO:0008006" key="13">
    <source>
        <dbReference type="Google" id="ProtNLM"/>
    </source>
</evidence>
<evidence type="ECO:0000313" key="11">
    <source>
        <dbReference type="EMBL" id="CAG9323402.1"/>
    </source>
</evidence>
<evidence type="ECO:0000256" key="1">
    <source>
        <dbReference type="ARBA" id="ARBA00004225"/>
    </source>
</evidence>
<dbReference type="SUPFAM" id="SSF103506">
    <property type="entry name" value="Mitochondrial carrier"/>
    <property type="match status" value="1"/>
</dbReference>
<keyword evidence="7" id="KW-0496">Mitochondrion</keyword>
<keyword evidence="12" id="KW-1185">Reference proteome</keyword>
<dbReference type="PANTHER" id="PTHR45624">
    <property type="entry name" value="MITOCHONDRIAL BASIC AMINO ACIDS TRANSPORTER-RELATED"/>
    <property type="match status" value="1"/>
</dbReference>
<sequence length="292" mass="32634">MDNFFLDYKSFLSGIGASWSAIMVGQPLDIIKVRMQNTGNSTISTVLALVRYEGILAFWKASLPIVAGSTITSSVSLGTNENTKRFFRDPKNPEKSLKIWQHSICGTASGFVRAFVICPFEHVVVKMQTQGKIDTRGDPKYKNSADCFKYIFNNYGVKGLYRGLKVSFFRDTFGNTIFFGAYQGIAKKIFGGDHIDAHQLKMWQCMICGGTAGVIYWIGIFWLDIIKSKIQADSLTNPRYSSGKECWKMTVKEMGYAGMTRGLIPALLRAFPANAAYIAGFEMMMKILGRDK</sequence>
<dbReference type="GO" id="GO:0022857">
    <property type="term" value="F:transmembrane transporter activity"/>
    <property type="evidence" value="ECO:0007669"/>
    <property type="project" value="TreeGrafter"/>
</dbReference>
<evidence type="ECO:0000256" key="8">
    <source>
        <dbReference type="ARBA" id="ARBA00023136"/>
    </source>
</evidence>
<gene>
    <name evidence="11" type="ORF">BSTOLATCC_MIC34052</name>
</gene>
<evidence type="ECO:0000256" key="6">
    <source>
        <dbReference type="ARBA" id="ARBA00022989"/>
    </source>
</evidence>
<dbReference type="InterPro" id="IPR023395">
    <property type="entry name" value="MCP_dom_sf"/>
</dbReference>
<proteinExistence type="inferred from homology"/>
<dbReference type="PROSITE" id="PS50920">
    <property type="entry name" value="SOLCAR"/>
    <property type="match status" value="3"/>
</dbReference>
<dbReference type="Proteomes" id="UP001162131">
    <property type="component" value="Unassembled WGS sequence"/>
</dbReference>
<dbReference type="Pfam" id="PF00153">
    <property type="entry name" value="Mito_carr"/>
    <property type="match status" value="3"/>
</dbReference>
<keyword evidence="8 9" id="KW-0472">Membrane</keyword>
<name>A0AAU9JEB5_9CILI</name>
<keyword evidence="6" id="KW-1133">Transmembrane helix</keyword>
<keyword evidence="5" id="KW-0677">Repeat</keyword>
<accession>A0AAU9JEB5</accession>
<comment type="caution">
    <text evidence="11">The sequence shown here is derived from an EMBL/GenBank/DDBJ whole genome shotgun (WGS) entry which is preliminary data.</text>
</comment>
<dbReference type="InterPro" id="IPR018108">
    <property type="entry name" value="MCP_transmembrane"/>
</dbReference>